<feature type="compositionally biased region" description="Polar residues" evidence="1">
    <location>
        <begin position="17"/>
        <end position="30"/>
    </location>
</feature>
<keyword evidence="3" id="KW-1185">Reference proteome</keyword>
<evidence type="ECO:0000313" key="2">
    <source>
        <dbReference type="EMBL" id="KAF0323942.1"/>
    </source>
</evidence>
<comment type="caution">
    <text evidence="2">The sequence shown here is derived from an EMBL/GenBank/DDBJ whole genome shotgun (WGS) entry which is preliminary data.</text>
</comment>
<name>A0A8H3WG17_9PEZI</name>
<protein>
    <submittedName>
        <fullName evidence="2">Uncharacterized protein</fullName>
    </submittedName>
</protein>
<accession>A0A8H3WG17</accession>
<evidence type="ECO:0000313" key="3">
    <source>
        <dbReference type="Proteomes" id="UP000434172"/>
    </source>
</evidence>
<sequence length="66" mass="7206">MSELQPLPPHSEAGLPSSISHSQATPTNPLSDRKGPNLQNHLVQPLERLLEPASDDSCTQTRPRRA</sequence>
<gene>
    <name evidence="2" type="ORF">GQ607_008914</name>
</gene>
<reference evidence="2 3" key="1">
    <citation type="submission" date="2019-12" db="EMBL/GenBank/DDBJ databases">
        <title>A genome sequence resource for the geographically widespread anthracnose pathogen Colletotrichum asianum.</title>
        <authorList>
            <person name="Meng Y."/>
        </authorList>
    </citation>
    <scope>NUCLEOTIDE SEQUENCE [LARGE SCALE GENOMIC DNA]</scope>
    <source>
        <strain evidence="2 3">ICMP 18580</strain>
    </source>
</reference>
<feature type="compositionally biased region" description="Polar residues" evidence="1">
    <location>
        <begin position="56"/>
        <end position="66"/>
    </location>
</feature>
<feature type="region of interest" description="Disordered" evidence="1">
    <location>
        <begin position="1"/>
        <end position="66"/>
    </location>
</feature>
<dbReference type="AlphaFoldDB" id="A0A8H3WG17"/>
<evidence type="ECO:0000256" key="1">
    <source>
        <dbReference type="SAM" id="MobiDB-lite"/>
    </source>
</evidence>
<dbReference type="Proteomes" id="UP000434172">
    <property type="component" value="Unassembled WGS sequence"/>
</dbReference>
<dbReference type="EMBL" id="WOWK01000048">
    <property type="protein sequence ID" value="KAF0323942.1"/>
    <property type="molecule type" value="Genomic_DNA"/>
</dbReference>
<proteinExistence type="predicted"/>
<organism evidence="2 3">
    <name type="scientific">Colletotrichum asianum</name>
    <dbReference type="NCBI Taxonomy" id="702518"/>
    <lineage>
        <taxon>Eukaryota</taxon>
        <taxon>Fungi</taxon>
        <taxon>Dikarya</taxon>
        <taxon>Ascomycota</taxon>
        <taxon>Pezizomycotina</taxon>
        <taxon>Sordariomycetes</taxon>
        <taxon>Hypocreomycetidae</taxon>
        <taxon>Glomerellales</taxon>
        <taxon>Glomerellaceae</taxon>
        <taxon>Colletotrichum</taxon>
        <taxon>Colletotrichum gloeosporioides species complex</taxon>
    </lineage>
</organism>